<dbReference type="Proteomes" id="UP001190926">
    <property type="component" value="Unassembled WGS sequence"/>
</dbReference>
<accession>A0AAD4JIM5</accession>
<evidence type="ECO:0000256" key="2">
    <source>
        <dbReference type="ARBA" id="ARBA00023015"/>
    </source>
</evidence>
<evidence type="ECO:0000313" key="7">
    <source>
        <dbReference type="EMBL" id="KAH6833745.1"/>
    </source>
</evidence>
<dbReference type="GO" id="GO:0003677">
    <property type="term" value="F:DNA binding"/>
    <property type="evidence" value="ECO:0007669"/>
    <property type="project" value="UniProtKB-KW"/>
</dbReference>
<dbReference type="GO" id="GO:0005634">
    <property type="term" value="C:nucleus"/>
    <property type="evidence" value="ECO:0007669"/>
    <property type="project" value="UniProtKB-SubCell"/>
</dbReference>
<dbReference type="InterPro" id="IPR003340">
    <property type="entry name" value="B3_DNA-bd"/>
</dbReference>
<dbReference type="InterPro" id="IPR015300">
    <property type="entry name" value="DNA-bd_pseudobarrel_sf"/>
</dbReference>
<dbReference type="CDD" id="cd10017">
    <property type="entry name" value="B3_DNA"/>
    <property type="match status" value="1"/>
</dbReference>
<dbReference type="SUPFAM" id="SSF101936">
    <property type="entry name" value="DNA-binding pseudobarrel domain"/>
    <property type="match status" value="1"/>
</dbReference>
<keyword evidence="5" id="KW-0539">Nucleus</keyword>
<organism evidence="7 8">
    <name type="scientific">Perilla frutescens var. hirtella</name>
    <name type="common">Perilla citriodora</name>
    <name type="synonym">Perilla setoyensis</name>
    <dbReference type="NCBI Taxonomy" id="608512"/>
    <lineage>
        <taxon>Eukaryota</taxon>
        <taxon>Viridiplantae</taxon>
        <taxon>Streptophyta</taxon>
        <taxon>Embryophyta</taxon>
        <taxon>Tracheophyta</taxon>
        <taxon>Spermatophyta</taxon>
        <taxon>Magnoliopsida</taxon>
        <taxon>eudicotyledons</taxon>
        <taxon>Gunneridae</taxon>
        <taxon>Pentapetalae</taxon>
        <taxon>asterids</taxon>
        <taxon>lamiids</taxon>
        <taxon>Lamiales</taxon>
        <taxon>Lamiaceae</taxon>
        <taxon>Nepetoideae</taxon>
        <taxon>Elsholtzieae</taxon>
        <taxon>Perilla</taxon>
    </lineage>
</organism>
<dbReference type="PROSITE" id="PS50863">
    <property type="entry name" value="B3"/>
    <property type="match status" value="1"/>
</dbReference>
<dbReference type="SMART" id="SM01019">
    <property type="entry name" value="B3"/>
    <property type="match status" value="1"/>
</dbReference>
<evidence type="ECO:0000256" key="4">
    <source>
        <dbReference type="ARBA" id="ARBA00023163"/>
    </source>
</evidence>
<evidence type="ECO:0000256" key="3">
    <source>
        <dbReference type="ARBA" id="ARBA00023125"/>
    </source>
</evidence>
<keyword evidence="3" id="KW-0238">DNA-binding</keyword>
<dbReference type="EMBL" id="SDAM02000055">
    <property type="protein sequence ID" value="KAH6833745.1"/>
    <property type="molecule type" value="Genomic_DNA"/>
</dbReference>
<keyword evidence="8" id="KW-1185">Reference proteome</keyword>
<evidence type="ECO:0000256" key="1">
    <source>
        <dbReference type="ARBA" id="ARBA00004123"/>
    </source>
</evidence>
<dbReference type="AlphaFoldDB" id="A0AAD4JIM5"/>
<proteinExistence type="predicted"/>
<evidence type="ECO:0000313" key="8">
    <source>
        <dbReference type="Proteomes" id="UP001190926"/>
    </source>
</evidence>
<dbReference type="PANTHER" id="PTHR31920">
    <property type="entry name" value="B3 DOMAIN-CONTAINING"/>
    <property type="match status" value="1"/>
</dbReference>
<comment type="caution">
    <text evidence="7">The sequence shown here is derived from an EMBL/GenBank/DDBJ whole genome shotgun (WGS) entry which is preliminary data.</text>
</comment>
<dbReference type="Gene3D" id="2.40.330.10">
    <property type="entry name" value="DNA-binding pseudobarrel domain"/>
    <property type="match status" value="1"/>
</dbReference>
<dbReference type="PANTHER" id="PTHR31920:SF122">
    <property type="entry name" value="B3 DOMAIN-CONTAINING PROTEIN REM23"/>
    <property type="match status" value="1"/>
</dbReference>
<evidence type="ECO:0000256" key="5">
    <source>
        <dbReference type="ARBA" id="ARBA00023242"/>
    </source>
</evidence>
<evidence type="ECO:0000259" key="6">
    <source>
        <dbReference type="PROSITE" id="PS50863"/>
    </source>
</evidence>
<dbReference type="Pfam" id="PF02362">
    <property type="entry name" value="B3"/>
    <property type="match status" value="1"/>
</dbReference>
<keyword evidence="4" id="KW-0804">Transcription</keyword>
<gene>
    <name evidence="7" type="ORF">C2S53_009754</name>
</gene>
<reference evidence="7 8" key="1">
    <citation type="journal article" date="2021" name="Nat. Commun.">
        <title>Incipient diploidization of the medicinal plant Perilla within 10,000 years.</title>
        <authorList>
            <person name="Zhang Y."/>
            <person name="Shen Q."/>
            <person name="Leng L."/>
            <person name="Zhang D."/>
            <person name="Chen S."/>
            <person name="Shi Y."/>
            <person name="Ning Z."/>
            <person name="Chen S."/>
        </authorList>
    </citation>
    <scope>NUCLEOTIDE SEQUENCE [LARGE SCALE GENOMIC DNA]</scope>
    <source>
        <strain evidence="8">cv. PC099</strain>
    </source>
</reference>
<keyword evidence="2" id="KW-0805">Transcription regulation</keyword>
<feature type="domain" description="TF-B3" evidence="6">
    <location>
        <begin position="8"/>
        <end position="104"/>
    </location>
</feature>
<protein>
    <recommendedName>
        <fullName evidence="6">TF-B3 domain-containing protein</fullName>
    </recommendedName>
</protein>
<dbReference type="InterPro" id="IPR050655">
    <property type="entry name" value="Plant_B3_domain"/>
</dbReference>
<comment type="subcellular location">
    <subcellularLocation>
        <location evidence="1">Nucleus</location>
    </subcellularLocation>
</comment>
<name>A0AAD4JIM5_PERFH</name>
<sequence>MRKSQDQTASYMMLCLEDFASTILIPAKFVRKYKEIDRQVSVMLETNDSEKSWDVKIKRMNGDLYMTDGWPEFVQENGIIEPDFLTFRLLMLPRLFAFKSVNGGVSGIKRGRGRPFKFHAGGEDVDEMDENVIKRGRRGRPYKIHADVEIILHENVKSVNGGLREIKKGSGRSFKFHAGRRSKAPNDVVKDNNPVYLEMCLKWHQKYRVSLPAAFWKVGGMRGRRDVTMEYVATGDCKSVVLDHLLYRTDLARGWPEFRHDFVR</sequence>